<dbReference type="GO" id="GO:0003700">
    <property type="term" value="F:DNA-binding transcription factor activity"/>
    <property type="evidence" value="ECO:0007669"/>
    <property type="project" value="InterPro"/>
</dbReference>
<evidence type="ECO:0000313" key="6">
    <source>
        <dbReference type="Proteomes" id="UP000318138"/>
    </source>
</evidence>
<dbReference type="Pfam" id="PF01047">
    <property type="entry name" value="MarR"/>
    <property type="match status" value="1"/>
</dbReference>
<dbReference type="SUPFAM" id="SSF46785">
    <property type="entry name" value="Winged helix' DNA-binding domain"/>
    <property type="match status" value="1"/>
</dbReference>
<dbReference type="SMART" id="SM00347">
    <property type="entry name" value="HTH_MARR"/>
    <property type="match status" value="1"/>
</dbReference>
<dbReference type="GO" id="GO:0003677">
    <property type="term" value="F:DNA binding"/>
    <property type="evidence" value="ECO:0007669"/>
    <property type="project" value="UniProtKB-KW"/>
</dbReference>
<dbReference type="InterPro" id="IPR011991">
    <property type="entry name" value="ArsR-like_HTH"/>
</dbReference>
<keyword evidence="2" id="KW-0238">DNA-binding</keyword>
<evidence type="ECO:0000256" key="1">
    <source>
        <dbReference type="ARBA" id="ARBA00023015"/>
    </source>
</evidence>
<dbReference type="CDD" id="cd00090">
    <property type="entry name" value="HTH_ARSR"/>
    <property type="match status" value="1"/>
</dbReference>
<dbReference type="KEGG" id="psua:FLK61_34680"/>
<dbReference type="Proteomes" id="UP000318138">
    <property type="component" value="Chromosome"/>
</dbReference>
<sequence>MKKEDQLEQIQQQIIDISLTLTHRFGHQPENNLSPNQQLLLYLLHAKDLKHVKELAHYMNLSASAVSQMAAKLEQQGLLKREVDPQNRRNTILTLDEEGVSTISRMLERRQTIFSDYFAKLPNQDITSICEALEKLRTIILNHQEEGDRHESN</sequence>
<dbReference type="InterPro" id="IPR036390">
    <property type="entry name" value="WH_DNA-bd_sf"/>
</dbReference>
<dbReference type="PROSITE" id="PS50995">
    <property type="entry name" value="HTH_MARR_2"/>
    <property type="match status" value="1"/>
</dbReference>
<dbReference type="PANTHER" id="PTHR42756">
    <property type="entry name" value="TRANSCRIPTIONAL REGULATOR, MARR"/>
    <property type="match status" value="1"/>
</dbReference>
<dbReference type="AlphaFoldDB" id="A0A859FFD3"/>
<feature type="domain" description="HTH marR-type" evidence="4">
    <location>
        <begin position="1"/>
        <end position="138"/>
    </location>
</feature>
<keyword evidence="1" id="KW-0805">Transcription regulation</keyword>
<name>A0A859FFD3_9BACI</name>
<dbReference type="InterPro" id="IPR000835">
    <property type="entry name" value="HTH_MarR-typ"/>
</dbReference>
<reference evidence="6" key="1">
    <citation type="submission" date="2019-07" db="EMBL/GenBank/DDBJ databases">
        <title>Bacillus alkalisoli sp. nov. isolated from saline soil.</title>
        <authorList>
            <person name="Sun J.-Q."/>
            <person name="Xu L."/>
        </authorList>
    </citation>
    <scope>NUCLEOTIDE SEQUENCE [LARGE SCALE GENOMIC DNA]</scope>
    <source>
        <strain evidence="6">M4U3P1</strain>
    </source>
</reference>
<protein>
    <submittedName>
        <fullName evidence="5">MarR family transcriptional regulator</fullName>
    </submittedName>
</protein>
<evidence type="ECO:0000259" key="4">
    <source>
        <dbReference type="PROSITE" id="PS50995"/>
    </source>
</evidence>
<proteinExistence type="predicted"/>
<dbReference type="PANTHER" id="PTHR42756:SF1">
    <property type="entry name" value="TRANSCRIPTIONAL REPRESSOR OF EMRAB OPERON"/>
    <property type="match status" value="1"/>
</dbReference>
<dbReference type="Gene3D" id="1.10.10.10">
    <property type="entry name" value="Winged helix-like DNA-binding domain superfamily/Winged helix DNA-binding domain"/>
    <property type="match status" value="1"/>
</dbReference>
<dbReference type="RefSeq" id="WP_176009803.1">
    <property type="nucleotide sequence ID" value="NZ_CP041372.2"/>
</dbReference>
<gene>
    <name evidence="5" type="ORF">FLK61_34680</name>
</gene>
<keyword evidence="6" id="KW-1185">Reference proteome</keyword>
<dbReference type="EMBL" id="CP041372">
    <property type="protein sequence ID" value="QKS71817.1"/>
    <property type="molecule type" value="Genomic_DNA"/>
</dbReference>
<accession>A0A859FFD3</accession>
<evidence type="ECO:0000256" key="2">
    <source>
        <dbReference type="ARBA" id="ARBA00023125"/>
    </source>
</evidence>
<evidence type="ECO:0000313" key="5">
    <source>
        <dbReference type="EMBL" id="QKS71817.1"/>
    </source>
</evidence>
<organism evidence="5 6">
    <name type="scientific">Paenalkalicoccus suaedae</name>
    <dbReference type="NCBI Taxonomy" id="2592382"/>
    <lineage>
        <taxon>Bacteria</taxon>
        <taxon>Bacillati</taxon>
        <taxon>Bacillota</taxon>
        <taxon>Bacilli</taxon>
        <taxon>Bacillales</taxon>
        <taxon>Bacillaceae</taxon>
        <taxon>Paenalkalicoccus</taxon>
    </lineage>
</organism>
<keyword evidence="3" id="KW-0804">Transcription</keyword>
<dbReference type="InterPro" id="IPR036388">
    <property type="entry name" value="WH-like_DNA-bd_sf"/>
</dbReference>
<evidence type="ECO:0000256" key="3">
    <source>
        <dbReference type="ARBA" id="ARBA00023163"/>
    </source>
</evidence>